<proteinExistence type="predicted"/>
<dbReference type="InterPro" id="IPR012919">
    <property type="entry name" value="SUN_dom"/>
</dbReference>
<evidence type="ECO:0000256" key="4">
    <source>
        <dbReference type="ARBA" id="ARBA00023136"/>
    </source>
</evidence>
<feature type="region of interest" description="Disordered" evidence="5">
    <location>
        <begin position="260"/>
        <end position="293"/>
    </location>
</feature>
<evidence type="ECO:0000256" key="6">
    <source>
        <dbReference type="SAM" id="Phobius"/>
    </source>
</evidence>
<evidence type="ECO:0000313" key="8">
    <source>
        <dbReference type="EMBL" id="CAD6188932.1"/>
    </source>
</evidence>
<dbReference type="Gene3D" id="2.60.120.260">
    <property type="entry name" value="Galactose-binding domain-like"/>
    <property type="match status" value="1"/>
</dbReference>
<evidence type="ECO:0000256" key="2">
    <source>
        <dbReference type="ARBA" id="ARBA00022692"/>
    </source>
</evidence>
<gene>
    <name evidence="8" type="ORF">CAUJ_LOCUS4851</name>
</gene>
<evidence type="ECO:0000256" key="1">
    <source>
        <dbReference type="ARBA" id="ARBA00004370"/>
    </source>
</evidence>
<feature type="transmembrane region" description="Helical" evidence="6">
    <location>
        <begin position="170"/>
        <end position="197"/>
    </location>
</feature>
<keyword evidence="2 6" id="KW-0812">Transmembrane</keyword>
<feature type="transmembrane region" description="Helical" evidence="6">
    <location>
        <begin position="129"/>
        <end position="149"/>
    </location>
</feature>
<protein>
    <recommendedName>
        <fullName evidence="7">SUN domain-containing protein</fullName>
    </recommendedName>
</protein>
<dbReference type="OrthoDB" id="342281at2759"/>
<dbReference type="PANTHER" id="PTHR12911">
    <property type="entry name" value="SAD1/UNC-84-LIKE PROTEIN-RELATED"/>
    <property type="match status" value="1"/>
</dbReference>
<organism evidence="8 9">
    <name type="scientific">Caenorhabditis auriculariae</name>
    <dbReference type="NCBI Taxonomy" id="2777116"/>
    <lineage>
        <taxon>Eukaryota</taxon>
        <taxon>Metazoa</taxon>
        <taxon>Ecdysozoa</taxon>
        <taxon>Nematoda</taxon>
        <taxon>Chromadorea</taxon>
        <taxon>Rhabditida</taxon>
        <taxon>Rhabditina</taxon>
        <taxon>Rhabditomorpha</taxon>
        <taxon>Rhabditoidea</taxon>
        <taxon>Rhabditidae</taxon>
        <taxon>Peloderinae</taxon>
        <taxon>Caenorhabditis</taxon>
    </lineage>
</organism>
<dbReference type="Pfam" id="PF07738">
    <property type="entry name" value="Sad1_UNC"/>
    <property type="match status" value="1"/>
</dbReference>
<dbReference type="GO" id="GO:0034993">
    <property type="term" value="C:meiotic nuclear membrane microtubule tethering complex"/>
    <property type="evidence" value="ECO:0007669"/>
    <property type="project" value="TreeGrafter"/>
</dbReference>
<dbReference type="AlphaFoldDB" id="A0A8S1H0P9"/>
<evidence type="ECO:0000259" key="7">
    <source>
        <dbReference type="PROSITE" id="PS51469"/>
    </source>
</evidence>
<keyword evidence="9" id="KW-1185">Reference proteome</keyword>
<sequence length="976" mass="112375">MDTPPRQKSPTRRQPTPRFLDNIRTHLNFKTPPVRSAHSPRFTDEELDALTSNLPYQTNYTYAFSKIYDPSLPDHWEVPNLGPLTIKTEQHYAAASISRQVFDVVCYYLSVLLTPFYILVQFLNENLLVLFYDLWLFLTYLPVTLYRSVSSAWSNYWNVRTYQQRRSQSIFKRILIIFYHFFANIGNFTTSVLLAIFGPAAKIRKNDEFEESGKESYMNTRSSRSNANNDIAFRRGRITAEPSLSPPRTRMPTARYAARSELAGPSHDVTPDREATPPSVRRTTASEGYQRRSSRVRTVADTWDYEDITRTPKRRTPTPTRNRKPRRLDMNVFENGEDSNDLYSNTKYHTENEENEKIEQESNFFDDILSLFSWIPPLLWRVFRGLVYCFTIPFFAAQHAVSAAYSTIQKAFHTEEEEEYAPSGHGYNLRSSNQKQNRDPLAPGIVDELQEKAENAYYTAAVKSQAKVENWIHDASGSAKTVMWKSLDGIAYYTAEVAGFFADMFTSIRDAIYRTWLYLTGFVWGFVKSMGETFIDRYFDALFSIKKTIYRYFILPIYRLSTRLCIIIESTPSVIYEIVRYIVNALLEMIEIIGSALVDVLREVLIFIKQGLRFLLKASKSFINIYTSTFSTVVDLLQICIENIYKNLHYAWANLPSLQNVTNWVPSIAKTLNDTMQTVIEHVPVPEVISRVRSVEEGEEEDGVVPVLPLSIPNIHPNRAPEPVPIDQAAIVANVMAKVREEMKLKLKSFEESYETIIAKLNSQNLEIKADYSQLESMVRQMILEYDADKTGKVDFALESSGASVLTTRCSETFNTHTRLEKIWNIPLWYTSYGPRTVIQRNSKTLFPGECWSFKGDRGYIAIDLSHEIELSSISYEHIGKDVAPNGVRSSAPRNFKIWAYKDVDDMSTRVEVGDYTYELDGPPLQFFFAQNQPDYPVKNTRNGGHEQLRRALHLPLQTQGPWKSSLCSLNILKLF</sequence>
<accession>A0A8S1H0P9</accession>
<reference evidence="8" key="1">
    <citation type="submission" date="2020-10" db="EMBL/GenBank/DDBJ databases">
        <authorList>
            <person name="Kikuchi T."/>
        </authorList>
    </citation>
    <scope>NUCLEOTIDE SEQUENCE</scope>
    <source>
        <strain evidence="8">NKZ352</strain>
    </source>
</reference>
<comment type="caution">
    <text evidence="8">The sequence shown here is derived from an EMBL/GenBank/DDBJ whole genome shotgun (WGS) entry which is preliminary data.</text>
</comment>
<keyword evidence="3 6" id="KW-1133">Transmembrane helix</keyword>
<dbReference type="GO" id="GO:0043495">
    <property type="term" value="F:protein-membrane adaptor activity"/>
    <property type="evidence" value="ECO:0007669"/>
    <property type="project" value="TreeGrafter"/>
</dbReference>
<dbReference type="Proteomes" id="UP000835052">
    <property type="component" value="Unassembled WGS sequence"/>
</dbReference>
<keyword evidence="4 6" id="KW-0472">Membrane</keyword>
<feature type="domain" description="SUN" evidence="7">
    <location>
        <begin position="802"/>
        <end position="976"/>
    </location>
</feature>
<name>A0A8S1H0P9_9PELO</name>
<dbReference type="PANTHER" id="PTHR12911:SF8">
    <property type="entry name" value="KLAROID PROTEIN-RELATED"/>
    <property type="match status" value="1"/>
</dbReference>
<dbReference type="InterPro" id="IPR045119">
    <property type="entry name" value="SUN1-5"/>
</dbReference>
<evidence type="ECO:0000313" key="9">
    <source>
        <dbReference type="Proteomes" id="UP000835052"/>
    </source>
</evidence>
<feature type="transmembrane region" description="Helical" evidence="6">
    <location>
        <begin position="105"/>
        <end position="123"/>
    </location>
</feature>
<comment type="subcellular location">
    <subcellularLocation>
        <location evidence="1">Membrane</location>
    </subcellularLocation>
</comment>
<dbReference type="PROSITE" id="PS51469">
    <property type="entry name" value="SUN"/>
    <property type="match status" value="1"/>
</dbReference>
<evidence type="ECO:0000256" key="3">
    <source>
        <dbReference type="ARBA" id="ARBA00022989"/>
    </source>
</evidence>
<dbReference type="EMBL" id="CAJGYM010000009">
    <property type="protein sequence ID" value="CAD6188932.1"/>
    <property type="molecule type" value="Genomic_DNA"/>
</dbReference>
<evidence type="ECO:0000256" key="5">
    <source>
        <dbReference type="SAM" id="MobiDB-lite"/>
    </source>
</evidence>